<dbReference type="InterPro" id="IPR005455">
    <property type="entry name" value="PFN_euk"/>
</dbReference>
<comment type="subunit">
    <text evidence="3">Occurs in many kinds of cells as a complex with monomeric actin in a 1:1 ratio.</text>
</comment>
<dbReference type="Gene3D" id="3.30.450.30">
    <property type="entry name" value="Dynein light chain 2a, cytoplasmic"/>
    <property type="match status" value="1"/>
</dbReference>
<feature type="domain" description="THAP-type" evidence="14">
    <location>
        <begin position="3"/>
        <end position="79"/>
    </location>
</feature>
<keyword evidence="9 12" id="KW-0009">Actin-binding</keyword>
<comment type="subcellular location">
    <subcellularLocation>
        <location evidence="1">Cytoplasm</location>
        <location evidence="1">Cytoskeleton</location>
    </subcellularLocation>
</comment>
<dbReference type="Gene3D" id="6.20.210.20">
    <property type="entry name" value="THAP domain"/>
    <property type="match status" value="1"/>
</dbReference>
<dbReference type="InterPro" id="IPR036140">
    <property type="entry name" value="PFN_sf"/>
</dbReference>
<keyword evidence="6 11" id="KW-0863">Zinc-finger</keyword>
<dbReference type="InterPro" id="IPR038441">
    <property type="entry name" value="THAP_Znf_sf"/>
</dbReference>
<evidence type="ECO:0000313" key="16">
    <source>
        <dbReference type="Proteomes" id="UP000310200"/>
    </source>
</evidence>
<evidence type="ECO:0000256" key="5">
    <source>
        <dbReference type="ARBA" id="ARBA00022723"/>
    </source>
</evidence>
<evidence type="ECO:0000256" key="1">
    <source>
        <dbReference type="ARBA" id="ARBA00004245"/>
    </source>
</evidence>
<dbReference type="PANTHER" id="PTHR11604:SF0">
    <property type="entry name" value="PROFILIN"/>
    <property type="match status" value="1"/>
</dbReference>
<dbReference type="PANTHER" id="PTHR11604">
    <property type="entry name" value="PROFILIN"/>
    <property type="match status" value="1"/>
</dbReference>
<evidence type="ECO:0000256" key="7">
    <source>
        <dbReference type="ARBA" id="ARBA00022833"/>
    </source>
</evidence>
<evidence type="ECO:0000259" key="14">
    <source>
        <dbReference type="PROSITE" id="PS50950"/>
    </source>
</evidence>
<protein>
    <recommendedName>
        <fullName evidence="12">Profilin</fullName>
    </recommendedName>
</protein>
<dbReference type="PROSITE" id="PS50950">
    <property type="entry name" value="ZF_THAP"/>
    <property type="match status" value="1"/>
</dbReference>
<evidence type="ECO:0000256" key="11">
    <source>
        <dbReference type="PROSITE-ProRule" id="PRU00309"/>
    </source>
</evidence>
<dbReference type="InterPro" id="IPR006612">
    <property type="entry name" value="THAP_Znf"/>
</dbReference>
<keyword evidence="7" id="KW-0862">Zinc</keyword>
<dbReference type="Pfam" id="PF05485">
    <property type="entry name" value="THAP"/>
    <property type="match status" value="1"/>
</dbReference>
<dbReference type="AlphaFoldDB" id="A0A4V3S660"/>
<dbReference type="SUPFAM" id="SSF55770">
    <property type="entry name" value="Profilin (actin-binding protein)"/>
    <property type="match status" value="1"/>
</dbReference>
<dbReference type="Pfam" id="PF00235">
    <property type="entry name" value="Profilin"/>
    <property type="match status" value="1"/>
</dbReference>
<evidence type="ECO:0000313" key="15">
    <source>
        <dbReference type="EMBL" id="TGZ32224.1"/>
    </source>
</evidence>
<keyword evidence="4" id="KW-0963">Cytoplasm</keyword>
<dbReference type="SUPFAM" id="SSF57716">
    <property type="entry name" value="Glucocorticoid receptor-like (DNA-binding domain)"/>
    <property type="match status" value="1"/>
</dbReference>
<gene>
    <name evidence="15" type="ORF">DBV15_05545</name>
</gene>
<dbReference type="GO" id="GO:0003785">
    <property type="term" value="F:actin monomer binding"/>
    <property type="evidence" value="ECO:0007669"/>
    <property type="project" value="TreeGrafter"/>
</dbReference>
<accession>A0A4V3S660</accession>
<dbReference type="GO" id="GO:0008270">
    <property type="term" value="F:zinc ion binding"/>
    <property type="evidence" value="ECO:0007669"/>
    <property type="project" value="UniProtKB-KW"/>
</dbReference>
<comment type="similarity">
    <text evidence="2 12">Belongs to the profilin family.</text>
</comment>
<dbReference type="SMART" id="SM00980">
    <property type="entry name" value="THAP"/>
    <property type="match status" value="1"/>
</dbReference>
<dbReference type="Proteomes" id="UP000310200">
    <property type="component" value="Unassembled WGS sequence"/>
</dbReference>
<sequence length="434" mass="48465">MIMPNPYCLLCGNRDKSVSYYTFPKNEKSREKWLTFCGIDERVLNTATKLCSNHFQKDDIIHKANKGTFVKPNAVPSIIRKKNARQHLSLIVGEDCLKKLKSCHDETIDDISFDNVDVKNVNLDDGTVTDKIVYDKIVDDISFDKVDVDNATFDNITVDKGNFEFVSVDEDPTISLEETCAIVNRASTLPNCETIQCFQTPVKAARTLRYMGDITISDLDTPKKAERALELAKRIIAKQQRKIKTLQQARNRLTTRITLLKGLIKHLKQKAVGQSSRAERGGGGTTGVSEFGACIGSRETRQLVTGCGRLVWRSETVFGRLLLPSLCSKMSWQDYVDKQLLASRCVSKEELAKLVQSFEEQDILTSSGVTLAGNRYIYLSGTDRVIRAKLGKVGVHCMKTTQAVVVSLYEDPIQPQQAASVVEKLGEYLVSCGY</sequence>
<keyword evidence="10" id="KW-0206">Cytoskeleton</keyword>
<organism evidence="15 16">
    <name type="scientific">Temnothorax longispinosus</name>
    <dbReference type="NCBI Taxonomy" id="300112"/>
    <lineage>
        <taxon>Eukaryota</taxon>
        <taxon>Metazoa</taxon>
        <taxon>Ecdysozoa</taxon>
        <taxon>Arthropoda</taxon>
        <taxon>Hexapoda</taxon>
        <taxon>Insecta</taxon>
        <taxon>Pterygota</taxon>
        <taxon>Neoptera</taxon>
        <taxon>Endopterygota</taxon>
        <taxon>Hymenoptera</taxon>
        <taxon>Apocrita</taxon>
        <taxon>Aculeata</taxon>
        <taxon>Formicoidea</taxon>
        <taxon>Formicidae</taxon>
        <taxon>Myrmicinae</taxon>
        <taxon>Temnothorax</taxon>
    </lineage>
</organism>
<evidence type="ECO:0000256" key="13">
    <source>
        <dbReference type="SAM" id="Coils"/>
    </source>
</evidence>
<name>A0A4V3S660_9HYME</name>
<evidence type="ECO:0000256" key="3">
    <source>
        <dbReference type="ARBA" id="ARBA00011583"/>
    </source>
</evidence>
<dbReference type="STRING" id="300112.A0A4V3S660"/>
<evidence type="ECO:0000256" key="10">
    <source>
        <dbReference type="ARBA" id="ARBA00023212"/>
    </source>
</evidence>
<keyword evidence="13" id="KW-0175">Coiled coil</keyword>
<evidence type="ECO:0000256" key="9">
    <source>
        <dbReference type="ARBA" id="ARBA00023203"/>
    </source>
</evidence>
<dbReference type="CDD" id="cd00148">
    <property type="entry name" value="PROF"/>
    <property type="match status" value="1"/>
</dbReference>
<dbReference type="GO" id="GO:0005856">
    <property type="term" value="C:cytoskeleton"/>
    <property type="evidence" value="ECO:0007669"/>
    <property type="project" value="UniProtKB-SubCell"/>
</dbReference>
<keyword evidence="5" id="KW-0479">Metal-binding</keyword>
<dbReference type="GO" id="GO:0003677">
    <property type="term" value="F:DNA binding"/>
    <property type="evidence" value="ECO:0007669"/>
    <property type="project" value="UniProtKB-UniRule"/>
</dbReference>
<evidence type="ECO:0000256" key="12">
    <source>
        <dbReference type="RuleBase" id="RU003909"/>
    </source>
</evidence>
<dbReference type="EMBL" id="QBLH01003925">
    <property type="protein sequence ID" value="TGZ32224.1"/>
    <property type="molecule type" value="Genomic_DNA"/>
</dbReference>
<dbReference type="GO" id="GO:0005938">
    <property type="term" value="C:cell cortex"/>
    <property type="evidence" value="ECO:0007669"/>
    <property type="project" value="TreeGrafter"/>
</dbReference>
<proteinExistence type="inferred from homology"/>
<evidence type="ECO:0000256" key="4">
    <source>
        <dbReference type="ARBA" id="ARBA00022490"/>
    </source>
</evidence>
<keyword evidence="16" id="KW-1185">Reference proteome</keyword>
<dbReference type="SMART" id="SM00692">
    <property type="entry name" value="DM3"/>
    <property type="match status" value="1"/>
</dbReference>
<dbReference type="InterPro" id="IPR048278">
    <property type="entry name" value="PFN"/>
</dbReference>
<reference evidence="15 16" key="1">
    <citation type="journal article" date="2019" name="Philos. Trans. R. Soc. Lond., B, Biol. Sci.">
        <title>Ant behaviour and brain gene expression of defending hosts depend on the ecological success of the intruding social parasite.</title>
        <authorList>
            <person name="Kaur R."/>
            <person name="Stoldt M."/>
            <person name="Jongepier E."/>
            <person name="Feldmeyer B."/>
            <person name="Menzel F."/>
            <person name="Bornberg-Bauer E."/>
            <person name="Foitzik S."/>
        </authorList>
    </citation>
    <scope>NUCLEOTIDE SEQUENCE [LARGE SCALE GENOMIC DNA]</scope>
    <source>
        <tissue evidence="15">Whole body</tissue>
    </source>
</reference>
<evidence type="ECO:0000256" key="2">
    <source>
        <dbReference type="ARBA" id="ARBA00010058"/>
    </source>
</evidence>
<keyword evidence="8 11" id="KW-0238">DNA-binding</keyword>
<evidence type="ECO:0000256" key="8">
    <source>
        <dbReference type="ARBA" id="ARBA00023125"/>
    </source>
</evidence>
<evidence type="ECO:0000256" key="6">
    <source>
        <dbReference type="ARBA" id="ARBA00022771"/>
    </source>
</evidence>
<comment type="caution">
    <text evidence="15">The sequence shown here is derived from an EMBL/GenBank/DDBJ whole genome shotgun (WGS) entry which is preliminary data.</text>
</comment>
<feature type="coiled-coil region" evidence="13">
    <location>
        <begin position="229"/>
        <end position="256"/>
    </location>
</feature>
<dbReference type="SMART" id="SM00392">
    <property type="entry name" value="PROF"/>
    <property type="match status" value="1"/>
</dbReference>